<dbReference type="Gene3D" id="3.60.10.10">
    <property type="entry name" value="Endonuclease/exonuclease/phosphatase"/>
    <property type="match status" value="1"/>
</dbReference>
<keyword evidence="3" id="KW-1185">Reference proteome</keyword>
<feature type="domain" description="DUF11" evidence="1">
    <location>
        <begin position="481"/>
        <end position="596"/>
    </location>
</feature>
<organism evidence="2 3">
    <name type="scientific">Microlunatus spumicola</name>
    <dbReference type="NCBI Taxonomy" id="81499"/>
    <lineage>
        <taxon>Bacteria</taxon>
        <taxon>Bacillati</taxon>
        <taxon>Actinomycetota</taxon>
        <taxon>Actinomycetes</taxon>
        <taxon>Propionibacteriales</taxon>
        <taxon>Propionibacteriaceae</taxon>
        <taxon>Microlunatus</taxon>
    </lineage>
</organism>
<dbReference type="Proteomes" id="UP001500767">
    <property type="component" value="Unassembled WGS sequence"/>
</dbReference>
<accession>A0ABP6XAH3</accession>
<dbReference type="EMBL" id="BAAAYR010000002">
    <property type="protein sequence ID" value="GAA3564114.1"/>
    <property type="molecule type" value="Genomic_DNA"/>
</dbReference>
<protein>
    <recommendedName>
        <fullName evidence="1">DUF11 domain-containing protein</fullName>
    </recommendedName>
</protein>
<sequence>MGRLRQPPYVSQVRTARFVLPSSLRAGLVLLVALALGGLVLPTTTARAAVPDPVGPGLSIGTFNANLFPWIPHEDEVVETVKASRFDVLGLQGIFSQAAADRITGDATVKQQYPYSYFLPGKQQAQGTTNSAPRTEQENYLNCLIGRGADTQTVVQPVPPVDPTCAFLGVNVAFLSQPAFETLQATMQILPKGQGALQAIPLAAAGNGVKYSSGGLPGQLVLSRYPLTDVTTVDFETYLIRRVNLYATVAGVRIAFVDWPNNAIADIDAGLGPLQTGALQPETAQDLLEHTGGAAGVDVAVGTFNTGAQYQPEAYQLLLNNGYTPVTASDLPTYCPPSHAGLDTCQGEPTRDVDHVLTSPTGRCSAPGTFATTPISRHIGLSAVCAKVGTTSAKADAYRVDQATTLNVAAPGVLANDADRSRTVLLRTPPTQASDFALKADGSFTYTPAPGFSGTDRFSYLTDDGTATPTTVTLTVTRTADLAVSLSLPAGATAGGTVDATLVVRNVGPGTATQVASGLNLPSGLTIARASGGAVTGDRRNVGYLAATLAPGATLTYPVIVTVDRSVRGAKTLTAATASVQTKDPVLRNNAAQATVTVTR</sequence>
<dbReference type="InterPro" id="IPR036691">
    <property type="entry name" value="Endo/exonu/phosph_ase_sf"/>
</dbReference>
<evidence type="ECO:0000259" key="1">
    <source>
        <dbReference type="Pfam" id="PF01345"/>
    </source>
</evidence>
<name>A0ABP6XAH3_9ACTN</name>
<dbReference type="InterPro" id="IPR001434">
    <property type="entry name" value="OmcB-like_DUF11"/>
</dbReference>
<evidence type="ECO:0000313" key="2">
    <source>
        <dbReference type="EMBL" id="GAA3564114.1"/>
    </source>
</evidence>
<dbReference type="SUPFAM" id="SSF56219">
    <property type="entry name" value="DNase I-like"/>
    <property type="match status" value="1"/>
</dbReference>
<dbReference type="Pfam" id="PF01345">
    <property type="entry name" value="DUF11"/>
    <property type="match status" value="1"/>
</dbReference>
<reference evidence="3" key="1">
    <citation type="journal article" date="2019" name="Int. J. Syst. Evol. Microbiol.">
        <title>The Global Catalogue of Microorganisms (GCM) 10K type strain sequencing project: providing services to taxonomists for standard genome sequencing and annotation.</title>
        <authorList>
            <consortium name="The Broad Institute Genomics Platform"/>
            <consortium name="The Broad Institute Genome Sequencing Center for Infectious Disease"/>
            <person name="Wu L."/>
            <person name="Ma J."/>
        </authorList>
    </citation>
    <scope>NUCLEOTIDE SEQUENCE [LARGE SCALE GENOMIC DNA]</scope>
    <source>
        <strain evidence="3">JCM 16540</strain>
    </source>
</reference>
<proteinExistence type="predicted"/>
<gene>
    <name evidence="2" type="ORF">GCM10022197_19630</name>
</gene>
<evidence type="ECO:0000313" key="3">
    <source>
        <dbReference type="Proteomes" id="UP001500767"/>
    </source>
</evidence>
<dbReference type="Gene3D" id="2.60.40.3440">
    <property type="match status" value="1"/>
</dbReference>
<comment type="caution">
    <text evidence="2">The sequence shown here is derived from an EMBL/GenBank/DDBJ whole genome shotgun (WGS) entry which is preliminary data.</text>
</comment>
<dbReference type="Pfam" id="PF17963">
    <property type="entry name" value="Big_9"/>
    <property type="match status" value="1"/>
</dbReference>